<feature type="compositionally biased region" description="Polar residues" evidence="1">
    <location>
        <begin position="11"/>
        <end position="21"/>
    </location>
</feature>
<comment type="caution">
    <text evidence="2">The sequence shown here is derived from an EMBL/GenBank/DDBJ whole genome shotgun (WGS) entry which is preliminary data.</text>
</comment>
<name>A0A9D4ZIK2_ADICA</name>
<feature type="region of interest" description="Disordered" evidence="1">
    <location>
        <begin position="557"/>
        <end position="577"/>
    </location>
</feature>
<feature type="region of interest" description="Disordered" evidence="1">
    <location>
        <begin position="996"/>
        <end position="1041"/>
    </location>
</feature>
<dbReference type="PANTHER" id="PTHR34798:SF2">
    <property type="entry name" value="PROTEIN TIME FOR COFFEE"/>
    <property type="match status" value="1"/>
</dbReference>
<feature type="region of interest" description="Disordered" evidence="1">
    <location>
        <begin position="875"/>
        <end position="928"/>
    </location>
</feature>
<gene>
    <name evidence="2" type="ORF">GOP47_0009308</name>
</gene>
<feature type="region of interest" description="Disordered" evidence="1">
    <location>
        <begin position="517"/>
        <end position="545"/>
    </location>
</feature>
<feature type="compositionally biased region" description="Polar residues" evidence="1">
    <location>
        <begin position="1021"/>
        <end position="1041"/>
    </location>
</feature>
<feature type="compositionally biased region" description="Polar residues" evidence="1">
    <location>
        <begin position="883"/>
        <end position="893"/>
    </location>
</feature>
<dbReference type="OrthoDB" id="1929187at2759"/>
<feature type="compositionally biased region" description="Polar residues" evidence="1">
    <location>
        <begin position="1077"/>
        <end position="1092"/>
    </location>
</feature>
<feature type="region of interest" description="Disordered" evidence="1">
    <location>
        <begin position="159"/>
        <end position="179"/>
    </location>
</feature>
<feature type="compositionally biased region" description="Low complexity" evidence="1">
    <location>
        <begin position="159"/>
        <end position="170"/>
    </location>
</feature>
<feature type="compositionally biased region" description="Basic and acidic residues" evidence="1">
    <location>
        <begin position="42"/>
        <end position="58"/>
    </location>
</feature>
<feature type="compositionally biased region" description="Low complexity" evidence="1">
    <location>
        <begin position="1453"/>
        <end position="1464"/>
    </location>
</feature>
<feature type="compositionally biased region" description="Basic and acidic residues" evidence="1">
    <location>
        <begin position="71"/>
        <end position="80"/>
    </location>
</feature>
<evidence type="ECO:0000256" key="1">
    <source>
        <dbReference type="SAM" id="MobiDB-lite"/>
    </source>
</evidence>
<feature type="region of interest" description="Disordered" evidence="1">
    <location>
        <begin position="1542"/>
        <end position="1581"/>
    </location>
</feature>
<evidence type="ECO:0000313" key="3">
    <source>
        <dbReference type="Proteomes" id="UP000886520"/>
    </source>
</evidence>
<proteinExistence type="predicted"/>
<feature type="compositionally biased region" description="Polar residues" evidence="1">
    <location>
        <begin position="1271"/>
        <end position="1282"/>
    </location>
</feature>
<feature type="compositionally biased region" description="Polar residues" evidence="1">
    <location>
        <begin position="1664"/>
        <end position="1676"/>
    </location>
</feature>
<dbReference type="GO" id="GO:0005634">
    <property type="term" value="C:nucleus"/>
    <property type="evidence" value="ECO:0007669"/>
    <property type="project" value="TreeGrafter"/>
</dbReference>
<dbReference type="Proteomes" id="UP000886520">
    <property type="component" value="Chromosome 9"/>
</dbReference>
<feature type="region of interest" description="Disordered" evidence="1">
    <location>
        <begin position="1656"/>
        <end position="1690"/>
    </location>
</feature>
<feature type="compositionally biased region" description="Polar residues" evidence="1">
    <location>
        <begin position="285"/>
        <end position="297"/>
    </location>
</feature>
<feature type="region of interest" description="Disordered" evidence="1">
    <location>
        <begin position="759"/>
        <end position="785"/>
    </location>
</feature>
<protein>
    <submittedName>
        <fullName evidence="2">Uncharacterized protein</fullName>
    </submittedName>
</protein>
<feature type="region of interest" description="Disordered" evidence="1">
    <location>
        <begin position="1427"/>
        <end position="1518"/>
    </location>
</feature>
<reference evidence="2" key="1">
    <citation type="submission" date="2021-01" db="EMBL/GenBank/DDBJ databases">
        <title>Adiantum capillus-veneris genome.</title>
        <authorList>
            <person name="Fang Y."/>
            <person name="Liao Q."/>
        </authorList>
    </citation>
    <scope>NUCLEOTIDE SEQUENCE</scope>
    <source>
        <strain evidence="2">H3</strain>
        <tissue evidence="2">Leaf</tissue>
    </source>
</reference>
<dbReference type="InterPro" id="IPR039317">
    <property type="entry name" value="TIC"/>
</dbReference>
<feature type="compositionally biased region" description="Polar residues" evidence="1">
    <location>
        <begin position="1551"/>
        <end position="1567"/>
    </location>
</feature>
<organism evidence="2 3">
    <name type="scientific">Adiantum capillus-veneris</name>
    <name type="common">Maidenhair fern</name>
    <dbReference type="NCBI Taxonomy" id="13818"/>
    <lineage>
        <taxon>Eukaryota</taxon>
        <taxon>Viridiplantae</taxon>
        <taxon>Streptophyta</taxon>
        <taxon>Embryophyta</taxon>
        <taxon>Tracheophyta</taxon>
        <taxon>Polypodiopsida</taxon>
        <taxon>Polypodiidae</taxon>
        <taxon>Polypodiales</taxon>
        <taxon>Pteridineae</taxon>
        <taxon>Pteridaceae</taxon>
        <taxon>Vittarioideae</taxon>
        <taxon>Adiantum</taxon>
    </lineage>
</organism>
<evidence type="ECO:0000313" key="2">
    <source>
        <dbReference type="EMBL" id="KAI5075232.1"/>
    </source>
</evidence>
<accession>A0A9D4ZIK2</accession>
<dbReference type="GO" id="GO:0042752">
    <property type="term" value="P:regulation of circadian rhythm"/>
    <property type="evidence" value="ECO:0007669"/>
    <property type="project" value="InterPro"/>
</dbReference>
<dbReference type="PANTHER" id="PTHR34798">
    <property type="entry name" value="PROTEIN TIME FOR COFFEE"/>
    <property type="match status" value="1"/>
</dbReference>
<sequence length="1738" mass="182489">MDRLREVSRRGSLSTGAQISTLRRPRSSGGFKDPAEEDEVMEDLHSSRLRERPRKEGISHSVARHKRTRHSSRELHSRVEDVEDAEAGEGGPSDEDDIPISPNLLPRKPTKLRFHGKVASDEVVAVEIPAVPRKARTAISKRPHEGNHGDGPRHQVFASASPPSTTVVPSHMPLGSSLKPMKRMKHTSTKFKVVKHTKVSTPVTISQQEVEVAEALFDLARMVSNLGSPGRNDEKMEVQTENSELRGAARPSSPEGTPPRRQDSVSTPQTSHSAVSSPVRGPIPVTSSHLSSTDVPTKRSTLIKMKAEDGAISQPKDDTNGRVSYFKSVGDSCTGQSVGSNTPADIKLNVTMKTGQGSHQKASLSSSLLPLPRQSSVVADSNILLKEAKGSSSPKIPLEHIVGSENYLKSDALHLTEFTEQKLQAGMGHSPQDACDSSALVKDKTTKATLSCKYEIDLMASPNVSASGASEKTGNSVDSGLVSCKRTQDQVKDPLQANQNYPSQFCLNTLSVKEEKMSTGNEKEARLGSMPKEEPFKAETLKQGERENQFEDVLKQEASHSHLGSQPNVVHPHPASGSGWPGSLPPMGYYPAAAAAAAAAAAVAAACPATGSVIGQLSTEEKGHPSLLVPPFTFPGARALCKRCATHVYIAHFIDTQQQMQRHPIWAAAYRNGASGSLYPMKSYNPNAPHLPPNVLFAGGLTGLTGLTVNNSPVNKGLCSELGPQNDNGPSYENVDGSVRMGSSQTLQVDTKNQTMSAEAGLGSTSGYSAAAHSSPSLEGHRGVSGGGTNAVGACPDLAGVSTGAAANPPSVTTTAAQVQYLQAIIQQAGFPFPFSPGHLVLPTQGHLAQQQQATIPFFNNLFYNPPFIHPQQTPATVKVPPKTSSVQGQSTSMHRDVRVGQSVSQQQQQFSSASSSHSHQRAASQHLQHYGETEMNLGGETVSSAESKFPRNMHTQEFSNMPASNIATASSSLNSAGISVLPPQVSLAAKQMSNMKLPQSGQTPQQSPSSTPYHYSSGSKSIDFQSPQASSGVQMGGTSKNMVGPGPLGFASVAAVMAPQGHAVLQTMSDSQLSHSQAYQESYAKHTSNHNLDGPRAASGFGMPEDKRLAAVKQGGPLKMDKESEGVAQGSSGYKTGLSSATLSGTSFNFMNAPVGNSSSRQAAPVSIGAVPSSGVGRANPNPNIIATASEPITSSRAPSPSLLFHVPNVTPNQGMRQGQISSQYSSQAKSASRMQVGTTGVATPPSTLLPGSYAGVPVVKQQSYPSKSHQVSVSSMQSRFPPTVSSSSGASVSPATAVSKASGSATTKNTAAGKGSYNSLQKQNSASPAKKTDVIVTHLPGQVMGPSSIAVNMGQSQPQHQQSQLQQMQHVIRQPPQQQHWQQQQKQGLHQEHSQQAAPQSMHQQFHVTGVPPAVSLQYHQAMGSNQAAQGGVHKQSASPHQAKHHRPYLEQHLYQPQQQQHSLSTESQQSARITTQPQQQHSALQNVVPATNRSVQQLSDSQPNKQQVASGPHQQPLSFASFGAISNAAAHTPVSFSVGSGGGRPASSDGNFNRVPSPTASTSMKPPGGISVGGAPNIQWSSTSSMGISHFQSVGGAKVAEAKLSPQSSGTISYLPYLQSATFSGGMVSGEKVVGASGVHAQSSASMMSMRDGMAGAGHENVSSHQYDNNRMSPASKAPAMGGNSTSTVKCPVSLPASPCVAPLALHGLTTPGQSSQTCTVIPATMAADSVSTTG</sequence>
<keyword evidence="3" id="KW-1185">Reference proteome</keyword>
<feature type="region of interest" description="Disordered" evidence="1">
    <location>
        <begin position="1"/>
        <end position="102"/>
    </location>
</feature>
<feature type="region of interest" description="Disordered" evidence="1">
    <location>
        <begin position="1077"/>
        <end position="1103"/>
    </location>
</feature>
<feature type="compositionally biased region" description="Polar residues" evidence="1">
    <location>
        <begin position="264"/>
        <end position="276"/>
    </location>
</feature>
<feature type="compositionally biased region" description="Polar residues" evidence="1">
    <location>
        <begin position="1465"/>
        <end position="1518"/>
    </location>
</feature>
<dbReference type="EMBL" id="JABFUD020000009">
    <property type="protein sequence ID" value="KAI5075232.1"/>
    <property type="molecule type" value="Genomic_DNA"/>
</dbReference>
<feature type="compositionally biased region" description="Acidic residues" evidence="1">
    <location>
        <begin position="81"/>
        <end position="98"/>
    </location>
</feature>
<feature type="region of interest" description="Disordered" evidence="1">
    <location>
        <begin position="1348"/>
        <end position="1406"/>
    </location>
</feature>
<feature type="compositionally biased region" description="Polar residues" evidence="1">
    <location>
        <begin position="759"/>
        <end position="777"/>
    </location>
</feature>
<feature type="region of interest" description="Disordered" evidence="1">
    <location>
        <begin position="225"/>
        <end position="297"/>
    </location>
</feature>
<feature type="compositionally biased region" description="Low complexity" evidence="1">
    <location>
        <begin position="902"/>
        <end position="928"/>
    </location>
</feature>
<feature type="compositionally biased region" description="Low complexity" evidence="1">
    <location>
        <begin position="999"/>
        <end position="1020"/>
    </location>
</feature>
<feature type="compositionally biased region" description="Low complexity" evidence="1">
    <location>
        <begin position="1357"/>
        <end position="1390"/>
    </location>
</feature>
<feature type="region of interest" description="Disordered" evidence="1">
    <location>
        <begin position="1271"/>
        <end position="1332"/>
    </location>
</feature>
<feature type="compositionally biased region" description="Low complexity" evidence="1">
    <location>
        <begin position="1283"/>
        <end position="1301"/>
    </location>
</feature>
<feature type="compositionally biased region" description="Polar residues" evidence="1">
    <location>
        <begin position="1303"/>
        <end position="1329"/>
    </location>
</feature>